<evidence type="ECO:0000256" key="3">
    <source>
        <dbReference type="PIRSR" id="PIRSR000103-1"/>
    </source>
</evidence>
<comment type="caution">
    <text evidence="6">The sequence shown here is derived from an EMBL/GenBank/DDBJ whole genome shotgun (WGS) entry which is preliminary data.</text>
</comment>
<evidence type="ECO:0000259" key="4">
    <source>
        <dbReference type="Pfam" id="PF03446"/>
    </source>
</evidence>
<sequence length="300" mass="30060">MSVASDSLPKVAMIGLGMMGLPMATCLLKAGFPVVGADLSASARAAFAAAGGAAFEQARDAVAGADVVITMLPDGRIVRDALLGDGGIAAVLPAGTLVLDMSSSAPIGTVRLGAELAALELRFVDAPVSGGVRRAVDGTLAIMAGGSAADVEAARPVLAAMGRSVFATGPLGSGHAMKALNNYVSAAGLLASCEALAIAEAFGIAPETVVDVLNASTGRNNSTETKLKPFVLSGTFGSGFALALMAKDLRTAADLAAEVGIEEGLIECSARKWEQARAGLRPGADHTEISSFVGTRHKAR</sequence>
<gene>
    <name evidence="6" type="ORF">D9R14_18415</name>
</gene>
<name>A0A3L7A329_9HYPH</name>
<dbReference type="InterPro" id="IPR036291">
    <property type="entry name" value="NAD(P)-bd_dom_sf"/>
</dbReference>
<dbReference type="Pfam" id="PF14833">
    <property type="entry name" value="NAD_binding_11"/>
    <property type="match status" value="1"/>
</dbReference>
<evidence type="ECO:0000313" key="7">
    <source>
        <dbReference type="Proteomes" id="UP000269692"/>
    </source>
</evidence>
<dbReference type="Gene3D" id="1.10.1040.10">
    <property type="entry name" value="N-(1-d-carboxylethyl)-l-norvaline Dehydrogenase, domain 2"/>
    <property type="match status" value="1"/>
</dbReference>
<dbReference type="InterPro" id="IPR006115">
    <property type="entry name" value="6PGDH_NADP-bd"/>
</dbReference>
<reference evidence="6 7" key="1">
    <citation type="submission" date="2018-10" db="EMBL/GenBank/DDBJ databases">
        <title>Xanthobacter tagetidis genome sequencing and assembly.</title>
        <authorList>
            <person name="Maclea K.S."/>
            <person name="Goen A.E."/>
            <person name="Fatima S.A."/>
        </authorList>
    </citation>
    <scope>NUCLEOTIDE SEQUENCE [LARGE SCALE GENOMIC DNA]</scope>
    <source>
        <strain evidence="6 7">ATCC 700314</strain>
    </source>
</reference>
<dbReference type="AlphaFoldDB" id="A0A3L7A329"/>
<dbReference type="OrthoDB" id="9812907at2"/>
<dbReference type="GO" id="GO:0050661">
    <property type="term" value="F:NADP binding"/>
    <property type="evidence" value="ECO:0007669"/>
    <property type="project" value="InterPro"/>
</dbReference>
<evidence type="ECO:0000313" key="6">
    <source>
        <dbReference type="EMBL" id="RLP74649.1"/>
    </source>
</evidence>
<evidence type="ECO:0000256" key="1">
    <source>
        <dbReference type="ARBA" id="ARBA00023002"/>
    </source>
</evidence>
<dbReference type="PANTHER" id="PTHR22981:SF7">
    <property type="entry name" value="3-HYDROXYISOBUTYRATE DEHYDROGENASE, MITOCHONDRIAL"/>
    <property type="match status" value="1"/>
</dbReference>
<protein>
    <submittedName>
        <fullName evidence="6">NAD(P)-dependent oxidoreductase</fullName>
    </submittedName>
</protein>
<accession>A0A3L7A329</accession>
<feature type="domain" description="3-hydroxyisobutyrate dehydrogenase-like NAD-binding" evidence="5">
    <location>
        <begin position="172"/>
        <end position="289"/>
    </location>
</feature>
<dbReference type="PIRSF" id="PIRSF000103">
    <property type="entry name" value="HIBADH"/>
    <property type="match status" value="1"/>
</dbReference>
<feature type="active site" evidence="3">
    <location>
        <position position="178"/>
    </location>
</feature>
<evidence type="ECO:0000259" key="5">
    <source>
        <dbReference type="Pfam" id="PF14833"/>
    </source>
</evidence>
<dbReference type="RefSeq" id="WP_121624811.1">
    <property type="nucleotide sequence ID" value="NZ_JACIIW010000010.1"/>
</dbReference>
<dbReference type="InterPro" id="IPR015815">
    <property type="entry name" value="HIBADH-related"/>
</dbReference>
<dbReference type="InterPro" id="IPR029154">
    <property type="entry name" value="HIBADH-like_NADP-bd"/>
</dbReference>
<dbReference type="SUPFAM" id="SSF51735">
    <property type="entry name" value="NAD(P)-binding Rossmann-fold domains"/>
    <property type="match status" value="1"/>
</dbReference>
<dbReference type="SUPFAM" id="SSF48179">
    <property type="entry name" value="6-phosphogluconate dehydrogenase C-terminal domain-like"/>
    <property type="match status" value="1"/>
</dbReference>
<proteinExistence type="predicted"/>
<dbReference type="InterPro" id="IPR008927">
    <property type="entry name" value="6-PGluconate_DH-like_C_sf"/>
</dbReference>
<dbReference type="Gene3D" id="3.40.50.720">
    <property type="entry name" value="NAD(P)-binding Rossmann-like Domain"/>
    <property type="match status" value="1"/>
</dbReference>
<dbReference type="GO" id="GO:0051287">
    <property type="term" value="F:NAD binding"/>
    <property type="evidence" value="ECO:0007669"/>
    <property type="project" value="InterPro"/>
</dbReference>
<dbReference type="Pfam" id="PF03446">
    <property type="entry name" value="NAD_binding_2"/>
    <property type="match status" value="1"/>
</dbReference>
<dbReference type="GO" id="GO:0016616">
    <property type="term" value="F:oxidoreductase activity, acting on the CH-OH group of donors, NAD or NADP as acceptor"/>
    <property type="evidence" value="ECO:0007669"/>
    <property type="project" value="TreeGrafter"/>
</dbReference>
<organism evidence="6 7">
    <name type="scientific">Xanthobacter tagetidis</name>
    <dbReference type="NCBI Taxonomy" id="60216"/>
    <lineage>
        <taxon>Bacteria</taxon>
        <taxon>Pseudomonadati</taxon>
        <taxon>Pseudomonadota</taxon>
        <taxon>Alphaproteobacteria</taxon>
        <taxon>Hyphomicrobiales</taxon>
        <taxon>Xanthobacteraceae</taxon>
        <taxon>Xanthobacter</taxon>
    </lineage>
</organism>
<evidence type="ECO:0000256" key="2">
    <source>
        <dbReference type="ARBA" id="ARBA00023027"/>
    </source>
</evidence>
<dbReference type="PANTHER" id="PTHR22981">
    <property type="entry name" value="3-HYDROXYISOBUTYRATE DEHYDROGENASE-RELATED"/>
    <property type="match status" value="1"/>
</dbReference>
<dbReference type="EMBL" id="RCTF01000018">
    <property type="protein sequence ID" value="RLP74649.1"/>
    <property type="molecule type" value="Genomic_DNA"/>
</dbReference>
<dbReference type="InterPro" id="IPR013328">
    <property type="entry name" value="6PGD_dom2"/>
</dbReference>
<keyword evidence="1" id="KW-0560">Oxidoreductase</keyword>
<keyword evidence="7" id="KW-1185">Reference proteome</keyword>
<feature type="domain" description="6-phosphogluconate dehydrogenase NADP-binding" evidence="4">
    <location>
        <begin position="10"/>
        <end position="169"/>
    </location>
</feature>
<keyword evidence="2" id="KW-0520">NAD</keyword>
<dbReference type="Proteomes" id="UP000269692">
    <property type="component" value="Unassembled WGS sequence"/>
</dbReference>